<gene>
    <name evidence="2" type="ORF">BDD18_4107</name>
</gene>
<dbReference type="Proteomes" id="UP000316993">
    <property type="component" value="Unassembled WGS sequence"/>
</dbReference>
<accession>A0A543KWK1</accession>
<sequence length="311" mass="35119">MNTNTPILTARRFQRRPALPPDWRWPGGAGLALSFVLNIEEGAEHAITSGDDHNEGVHEVVNVLHGVPDFCMETHFEYGARCGYDRVIQRFAQRRWPLTLNVCGRALEHTAWVADDALTHGHELCGHGWRWESPAHMDEATERAQIERTVATITRLWGRAPAGWHCKSSRSVHTRCLLQDLGFSYDSDDYGDDLPYTLPRKNGGRHVVLPYAFDTNDMRFFDRSSFVQARDFADYVIAAIDTLLAESAPGTGNARMLTVGLHTRIIGRPARIGGLDAVMNHVARHQPHIWVARREDIARHWLAHDPQEAIT</sequence>
<dbReference type="Gene3D" id="3.20.20.370">
    <property type="entry name" value="Glycoside hydrolase/deacetylase"/>
    <property type="match status" value="1"/>
</dbReference>
<dbReference type="AlphaFoldDB" id="A0A543KWK1"/>
<evidence type="ECO:0000259" key="1">
    <source>
        <dbReference type="PROSITE" id="PS51677"/>
    </source>
</evidence>
<dbReference type="GO" id="GO:0016810">
    <property type="term" value="F:hydrolase activity, acting on carbon-nitrogen (but not peptide) bonds"/>
    <property type="evidence" value="ECO:0007669"/>
    <property type="project" value="InterPro"/>
</dbReference>
<comment type="caution">
    <text evidence="2">The sequence shown here is derived from an EMBL/GenBank/DDBJ whole genome shotgun (WGS) entry which is preliminary data.</text>
</comment>
<evidence type="ECO:0000313" key="3">
    <source>
        <dbReference type="Proteomes" id="UP000316993"/>
    </source>
</evidence>
<dbReference type="RefSeq" id="WP_211360850.1">
    <property type="nucleotide sequence ID" value="NZ_VFPV01000004.1"/>
</dbReference>
<dbReference type="Pfam" id="PF01522">
    <property type="entry name" value="Polysacc_deac_1"/>
    <property type="match status" value="1"/>
</dbReference>
<dbReference type="PROSITE" id="PS51677">
    <property type="entry name" value="NODB"/>
    <property type="match status" value="1"/>
</dbReference>
<feature type="domain" description="NodB homology" evidence="1">
    <location>
        <begin position="70"/>
        <end position="292"/>
    </location>
</feature>
<dbReference type="InterPro" id="IPR002509">
    <property type="entry name" value="NODB_dom"/>
</dbReference>
<evidence type="ECO:0000313" key="2">
    <source>
        <dbReference type="EMBL" id="TQM99447.1"/>
    </source>
</evidence>
<dbReference type="SUPFAM" id="SSF88713">
    <property type="entry name" value="Glycoside hydrolase/deacetylase"/>
    <property type="match status" value="1"/>
</dbReference>
<dbReference type="PANTHER" id="PTHR43123">
    <property type="entry name" value="POLYSACCHARIDE DEACETYLASE-RELATED"/>
    <property type="match status" value="1"/>
</dbReference>
<dbReference type="GO" id="GO:0005975">
    <property type="term" value="P:carbohydrate metabolic process"/>
    <property type="evidence" value="ECO:0007669"/>
    <property type="project" value="InterPro"/>
</dbReference>
<organism evidence="2 3">
    <name type="scientific">Acidovorax temperans</name>
    <dbReference type="NCBI Taxonomy" id="80878"/>
    <lineage>
        <taxon>Bacteria</taxon>
        <taxon>Pseudomonadati</taxon>
        <taxon>Pseudomonadota</taxon>
        <taxon>Betaproteobacteria</taxon>
        <taxon>Burkholderiales</taxon>
        <taxon>Comamonadaceae</taxon>
        <taxon>Acidovorax</taxon>
    </lineage>
</organism>
<reference evidence="2 3" key="1">
    <citation type="submission" date="2019-06" db="EMBL/GenBank/DDBJ databases">
        <title>Genomic Encyclopedia of Archaeal and Bacterial Type Strains, Phase II (KMG-II): from individual species to whole genera.</title>
        <authorList>
            <person name="Goeker M."/>
        </authorList>
    </citation>
    <scope>NUCLEOTIDE SEQUENCE [LARGE SCALE GENOMIC DNA]</scope>
    <source>
        <strain evidence="2 3">DSM 7270</strain>
    </source>
</reference>
<dbReference type="EMBL" id="VFPV01000004">
    <property type="protein sequence ID" value="TQM99447.1"/>
    <property type="molecule type" value="Genomic_DNA"/>
</dbReference>
<protein>
    <submittedName>
        <fullName evidence="2">Peptidoglycan/xylan/chitin deacetylase (PgdA/CDA1 family)</fullName>
    </submittedName>
</protein>
<name>A0A543KWK1_9BURK</name>
<dbReference type="PANTHER" id="PTHR43123:SF1">
    <property type="entry name" value="POLYSACCHARIDE DEACETYLASE-RELATED"/>
    <property type="match status" value="1"/>
</dbReference>
<proteinExistence type="predicted"/>
<dbReference type="InterPro" id="IPR011330">
    <property type="entry name" value="Glyco_hydro/deAcase_b/a-brl"/>
</dbReference>